<dbReference type="Proteomes" id="UP000317863">
    <property type="component" value="Unassembled WGS sequence"/>
</dbReference>
<reference evidence="2 3" key="1">
    <citation type="submission" date="2019-02" db="EMBL/GenBank/DDBJ databases">
        <title>Peptostreptococcaceae bacterium ZHW00191 nov., a new bacterium isolated from the human gut.</title>
        <authorList>
            <person name="Zhou H.-W."/>
            <person name="Chen X.-J."/>
        </authorList>
    </citation>
    <scope>NUCLEOTIDE SEQUENCE [LARGE SCALE GENOMIC DNA]</scope>
    <source>
        <strain evidence="2 3">ZHW00191</strain>
    </source>
</reference>
<comment type="caution">
    <text evidence="2">The sequence shown here is derived from an EMBL/GenBank/DDBJ whole genome shotgun (WGS) entry which is preliminary data.</text>
</comment>
<dbReference type="OrthoDB" id="9804695at2"/>
<sequence length="119" mass="13665">MELNEIMKQKNFAVVGDTLNKEKYAYKIKHELIEKGYNVYSVGKELKSLNDIEDEIDIIDLCIHPAKGINLIKECKKKFKCILIQPGAADDTLIKYLDDEKIPYIEGCVLVGLRLYSQK</sequence>
<protein>
    <submittedName>
        <fullName evidence="2">CoA-binding protein</fullName>
    </submittedName>
</protein>
<dbReference type="SUPFAM" id="SSF51735">
    <property type="entry name" value="NAD(P)-binding Rossmann-fold domains"/>
    <property type="match status" value="1"/>
</dbReference>
<dbReference type="PANTHER" id="PTHR33303">
    <property type="entry name" value="CYTOPLASMIC PROTEIN-RELATED"/>
    <property type="match status" value="1"/>
</dbReference>
<dbReference type="InterPro" id="IPR003781">
    <property type="entry name" value="CoA-bd"/>
</dbReference>
<dbReference type="PANTHER" id="PTHR33303:SF2">
    <property type="entry name" value="COA-BINDING DOMAIN-CONTAINING PROTEIN"/>
    <property type="match status" value="1"/>
</dbReference>
<proteinExistence type="predicted"/>
<dbReference type="EMBL" id="SGJB01000009">
    <property type="protein sequence ID" value="TQQ84580.1"/>
    <property type="molecule type" value="Genomic_DNA"/>
</dbReference>
<dbReference type="AlphaFoldDB" id="A0A544QV69"/>
<gene>
    <name evidence="2" type="ORF">EXD82_06225</name>
</gene>
<evidence type="ECO:0000313" key="2">
    <source>
        <dbReference type="EMBL" id="TQQ84580.1"/>
    </source>
</evidence>
<dbReference type="RefSeq" id="WP_142536055.1">
    <property type="nucleotide sequence ID" value="NZ_SGJB01000009.1"/>
</dbReference>
<dbReference type="Gene3D" id="3.40.50.720">
    <property type="entry name" value="NAD(P)-binding Rossmann-like Domain"/>
    <property type="match status" value="1"/>
</dbReference>
<evidence type="ECO:0000313" key="3">
    <source>
        <dbReference type="Proteomes" id="UP000317863"/>
    </source>
</evidence>
<dbReference type="Pfam" id="PF13380">
    <property type="entry name" value="CoA_binding_2"/>
    <property type="match status" value="1"/>
</dbReference>
<accession>A0A544QV69</accession>
<name>A0A544QV69_9FIRM</name>
<evidence type="ECO:0000259" key="1">
    <source>
        <dbReference type="Pfam" id="PF13380"/>
    </source>
</evidence>
<organism evidence="2 3">
    <name type="scientific">Peptacetobacter hominis</name>
    <dbReference type="NCBI Taxonomy" id="2743610"/>
    <lineage>
        <taxon>Bacteria</taxon>
        <taxon>Bacillati</taxon>
        <taxon>Bacillota</taxon>
        <taxon>Clostridia</taxon>
        <taxon>Peptostreptococcales</taxon>
        <taxon>Peptostreptococcaceae</taxon>
        <taxon>Peptacetobacter</taxon>
    </lineage>
</organism>
<keyword evidence="3" id="KW-1185">Reference proteome</keyword>
<dbReference type="InterPro" id="IPR036291">
    <property type="entry name" value="NAD(P)-bd_dom_sf"/>
</dbReference>
<feature type="domain" description="CoA-binding" evidence="1">
    <location>
        <begin position="10"/>
        <end position="111"/>
    </location>
</feature>